<comment type="subcellular location">
    <subcellularLocation>
        <location evidence="1">Nucleus</location>
    </subcellularLocation>
</comment>
<dbReference type="PROSITE" id="PS51184">
    <property type="entry name" value="JMJC"/>
    <property type="match status" value="1"/>
</dbReference>
<dbReference type="GO" id="GO:0010468">
    <property type="term" value="P:regulation of gene expression"/>
    <property type="evidence" value="ECO:0007669"/>
    <property type="project" value="TreeGrafter"/>
</dbReference>
<feature type="region of interest" description="Disordered" evidence="3">
    <location>
        <begin position="263"/>
        <end position="290"/>
    </location>
</feature>
<feature type="region of interest" description="Disordered" evidence="3">
    <location>
        <begin position="302"/>
        <end position="322"/>
    </location>
</feature>
<dbReference type="Pfam" id="PF02373">
    <property type="entry name" value="JmjC"/>
    <property type="match status" value="1"/>
</dbReference>
<dbReference type="GO" id="GO:0006338">
    <property type="term" value="P:chromatin remodeling"/>
    <property type="evidence" value="ECO:0007669"/>
    <property type="project" value="TreeGrafter"/>
</dbReference>
<dbReference type="Proteomes" id="UP000296049">
    <property type="component" value="Unassembled WGS sequence"/>
</dbReference>
<proteinExistence type="predicted"/>
<dbReference type="Gene3D" id="2.60.120.650">
    <property type="entry name" value="Cupin"/>
    <property type="match status" value="1"/>
</dbReference>
<feature type="compositionally biased region" description="Low complexity" evidence="3">
    <location>
        <begin position="426"/>
        <end position="440"/>
    </location>
</feature>
<dbReference type="EMBL" id="KB745301">
    <property type="protein sequence ID" value="EOA93885.1"/>
    <property type="molecule type" value="Genomic_DNA"/>
</dbReference>
<dbReference type="GO" id="GO:0000785">
    <property type="term" value="C:chromatin"/>
    <property type="evidence" value="ECO:0007669"/>
    <property type="project" value="TreeGrafter"/>
</dbReference>
<dbReference type="AlphaFoldDB" id="R0J9N4"/>
<dbReference type="SMART" id="SM00558">
    <property type="entry name" value="JmjC"/>
    <property type="match status" value="1"/>
</dbReference>
<sequence length="440" mass="48732">MLNHRKYSLLQINHLTHTELILVHIVSKHPVTDTVCKASRMLYKLVVRPGRMTRELPPFSPKSFQIDSLPSFAKFGRTAVCVTGAGAHGLQIEASFFKVNGDEPWYCIPAAEENKLDDVVHTLLQANGTPGLEMLESNVMISPEILCKEGIRVHRTVQQSGQFVVCFPGSFVSKVCCGYSVSETVHFATTQWTSMGFKTAKMKNEDSPGPAAGNEETTYSQTIFNGEVALSDRNSGSKEGKWTDSEYDIITSWRAQQDQVLGSALPPDEGGCVTRDSIGSSSSSRDTELRQRRQLYEAGLHSSARYGSHDSSSTGVDGKKKPRKWLQLETSERRCQICQHLCYLSMVVQENENVVFCLECALRHVEKQKSCRGLKMMYRYDEEQIISLVNQICGKVSGKNGSIENCISKPTPKRGPRKRATVDVPSSRLSSSSSSKSASS</sequence>
<evidence type="ECO:0000259" key="4">
    <source>
        <dbReference type="PROSITE" id="PS51184"/>
    </source>
</evidence>
<evidence type="ECO:0000256" key="2">
    <source>
        <dbReference type="ARBA" id="ARBA00023242"/>
    </source>
</evidence>
<gene>
    <name evidence="5" type="ORF">Anapl_17741</name>
</gene>
<evidence type="ECO:0000313" key="5">
    <source>
        <dbReference type="EMBL" id="EOA93885.1"/>
    </source>
</evidence>
<evidence type="ECO:0000313" key="6">
    <source>
        <dbReference type="Proteomes" id="UP000296049"/>
    </source>
</evidence>
<dbReference type="GO" id="GO:0005634">
    <property type="term" value="C:nucleus"/>
    <property type="evidence" value="ECO:0007669"/>
    <property type="project" value="UniProtKB-SubCell"/>
</dbReference>
<dbReference type="PANTHER" id="PTHR10694">
    <property type="entry name" value="LYSINE-SPECIFIC DEMETHYLASE"/>
    <property type="match status" value="1"/>
</dbReference>
<dbReference type="Pfam" id="PF02928">
    <property type="entry name" value="zf-C5HC2"/>
    <property type="match status" value="1"/>
</dbReference>
<keyword evidence="2" id="KW-0539">Nucleus</keyword>
<reference evidence="6" key="1">
    <citation type="journal article" date="2013" name="Nat. Genet.">
        <title>The duck genome and transcriptome provide insight into an avian influenza virus reservoir species.</title>
        <authorList>
            <person name="Huang Y."/>
            <person name="Li Y."/>
            <person name="Burt D.W."/>
            <person name="Chen H."/>
            <person name="Zhang Y."/>
            <person name="Qian W."/>
            <person name="Kim H."/>
            <person name="Gan S."/>
            <person name="Zhao Y."/>
            <person name="Li J."/>
            <person name="Yi K."/>
            <person name="Feng H."/>
            <person name="Zhu P."/>
            <person name="Li B."/>
            <person name="Liu Q."/>
            <person name="Fairley S."/>
            <person name="Magor K.E."/>
            <person name="Du Z."/>
            <person name="Hu X."/>
            <person name="Goodman L."/>
            <person name="Tafer H."/>
            <person name="Vignal A."/>
            <person name="Lee T."/>
            <person name="Kim K.W."/>
            <person name="Sheng Z."/>
            <person name="An Y."/>
            <person name="Searle S."/>
            <person name="Herrero J."/>
            <person name="Groenen M.A."/>
            <person name="Crooijmans R.P."/>
            <person name="Faraut T."/>
            <person name="Cai Q."/>
            <person name="Webster R.G."/>
            <person name="Aldridge J.R."/>
            <person name="Warren W.C."/>
            <person name="Bartschat S."/>
            <person name="Kehr S."/>
            <person name="Marz M."/>
            <person name="Stadler P.F."/>
            <person name="Smith J."/>
            <person name="Kraus R.H."/>
            <person name="Zhao Y."/>
            <person name="Ren L."/>
            <person name="Fei J."/>
            <person name="Morisson M."/>
            <person name="Kaiser P."/>
            <person name="Griffin D.K."/>
            <person name="Rao M."/>
            <person name="Pitel F."/>
            <person name="Wang J."/>
            <person name="Li N."/>
        </authorList>
    </citation>
    <scope>NUCLEOTIDE SEQUENCE [LARGE SCALE GENOMIC DNA]</scope>
</reference>
<evidence type="ECO:0000256" key="1">
    <source>
        <dbReference type="ARBA" id="ARBA00004123"/>
    </source>
</evidence>
<dbReference type="InterPro" id="IPR004198">
    <property type="entry name" value="Znf_C5HC2"/>
</dbReference>
<organism evidence="5 6">
    <name type="scientific">Anas platyrhynchos</name>
    <name type="common">Mallard</name>
    <name type="synonym">Anas boschas</name>
    <dbReference type="NCBI Taxonomy" id="8839"/>
    <lineage>
        <taxon>Eukaryota</taxon>
        <taxon>Metazoa</taxon>
        <taxon>Chordata</taxon>
        <taxon>Craniata</taxon>
        <taxon>Vertebrata</taxon>
        <taxon>Euteleostomi</taxon>
        <taxon>Archelosauria</taxon>
        <taxon>Archosauria</taxon>
        <taxon>Dinosauria</taxon>
        <taxon>Saurischia</taxon>
        <taxon>Theropoda</taxon>
        <taxon>Coelurosauria</taxon>
        <taxon>Aves</taxon>
        <taxon>Neognathae</taxon>
        <taxon>Galloanserae</taxon>
        <taxon>Anseriformes</taxon>
        <taxon>Anatidae</taxon>
        <taxon>Anatinae</taxon>
        <taxon>Anas</taxon>
    </lineage>
</organism>
<dbReference type="InterPro" id="IPR003347">
    <property type="entry name" value="JmjC_dom"/>
</dbReference>
<feature type="region of interest" description="Disordered" evidence="3">
    <location>
        <begin position="404"/>
        <end position="440"/>
    </location>
</feature>
<protein>
    <submittedName>
        <fullName evidence="5">Protein Jumonji</fullName>
    </submittedName>
</protein>
<accession>R0J9N4</accession>
<dbReference type="PANTHER" id="PTHR10694:SF113">
    <property type="entry name" value="PROTEIN JUMONJI"/>
    <property type="match status" value="1"/>
</dbReference>
<evidence type="ECO:0000256" key="3">
    <source>
        <dbReference type="SAM" id="MobiDB-lite"/>
    </source>
</evidence>
<feature type="domain" description="JmjC" evidence="4">
    <location>
        <begin position="1"/>
        <end position="204"/>
    </location>
</feature>
<keyword evidence="6" id="KW-1185">Reference proteome</keyword>
<name>R0J9N4_ANAPL</name>